<dbReference type="STRING" id="653930.SAMN05216589_0512"/>
<dbReference type="EMBL" id="SWAV01000001">
    <property type="protein sequence ID" value="TKA93375.1"/>
    <property type="molecule type" value="Genomic_DNA"/>
</dbReference>
<reference evidence="4 7" key="2">
    <citation type="submission" date="2019-04" db="EMBL/GenBank/DDBJ databases">
        <title>Crypto-aerobic microbial life in anoxic (sulfidic) marine sediments.</title>
        <authorList>
            <person name="Bhattacharya S."/>
            <person name="Roy C."/>
            <person name="Mondal N."/>
            <person name="Sarkar J."/>
            <person name="Mandal S."/>
            <person name="Rameez M.J."/>
            <person name="Ghosh W."/>
        </authorList>
    </citation>
    <scope>NUCLEOTIDE SEQUENCE [LARGE SCALE GENOMIC DNA]</scope>
    <source>
        <strain evidence="4 7">SBBB</strain>
    </source>
</reference>
<proteinExistence type="predicted"/>
<organism evidence="4 7">
    <name type="scientific">Halopseudomonas bauzanensis</name>
    <dbReference type="NCBI Taxonomy" id="653930"/>
    <lineage>
        <taxon>Bacteria</taxon>
        <taxon>Pseudomonadati</taxon>
        <taxon>Pseudomonadota</taxon>
        <taxon>Gammaproteobacteria</taxon>
        <taxon>Pseudomonadales</taxon>
        <taxon>Pseudomonadaceae</taxon>
        <taxon>Halopseudomonas</taxon>
    </lineage>
</organism>
<dbReference type="SUPFAM" id="SSF55154">
    <property type="entry name" value="CYTH-like phosphatases"/>
    <property type="match status" value="1"/>
</dbReference>
<keyword evidence="5" id="KW-1185">Reference proteome</keyword>
<dbReference type="PANTHER" id="PTHR39569">
    <property type="entry name" value="INORGANIC TRIPHOSPHATASE"/>
    <property type="match status" value="1"/>
</dbReference>
<sequence length="467" mass="52980">MAQETEIKLRISPDALSALRNHPLLQERLQGEWTTSTLYNQYYDTASRELAAARVALRVRRDGEQFIQTLKSSGQSVAGLSERSEWDWTVGAAALDLTLLDDSCWPASLAPLDKLNLLPVFTTDFKRTKAMLHWERDGESVEVEAALDQGMVIADGREEPICELELELRSGPAAALLELAAALAEDIALMPCDISKAERGYRLFDPASYDLRLDAHDWSADTPVDQVIAVAGWQLLGHTQRLAEQYRFSGQWKLFRELLTNLTSLRAFFGVFDLALPRSTAQPFTPALDQLISHWRPLVLSGWADDEDGRNAREQAPQAFEQAVADPQWGQLFIGLALWLHTAGWKTNRPPRGERVGDLALPRWLLAAVAREIQELRVPHHNDPDSDVSEWMDQQPRLNRLHFLLAHFRDQLETPEPDRLFGELNKLQALLEQYPLVDEELRPALLTALRKQGQRLRKLNAWRELNS</sequence>
<evidence type="ECO:0000313" key="4">
    <source>
        <dbReference type="EMBL" id="TKA93375.1"/>
    </source>
</evidence>
<evidence type="ECO:0000313" key="3">
    <source>
        <dbReference type="EMBL" id="SFL76598.1"/>
    </source>
</evidence>
<reference evidence="5 6" key="1">
    <citation type="submission" date="2016-10" db="EMBL/GenBank/DDBJ databases">
        <authorList>
            <person name="de Groot N.N."/>
        </authorList>
    </citation>
    <scope>NUCLEOTIDE SEQUENCE [LARGE SCALE GENOMIC DNA]</scope>
    <source>
        <strain evidence="3 5">CGMCC 1.9095</strain>
        <strain evidence="2 6">DSM 22558</strain>
    </source>
</reference>
<name>A0A031MI62_9GAMM</name>
<dbReference type="EMBL" id="FOUA01000001">
    <property type="protein sequence ID" value="SFL76598.1"/>
    <property type="molecule type" value="Genomic_DNA"/>
</dbReference>
<evidence type="ECO:0000313" key="5">
    <source>
        <dbReference type="Proteomes" id="UP000186599"/>
    </source>
</evidence>
<feature type="domain" description="CYTH" evidence="1">
    <location>
        <begin position="2"/>
        <end position="207"/>
    </location>
</feature>
<dbReference type="GO" id="GO:0050355">
    <property type="term" value="F:inorganic triphosphate phosphatase activity"/>
    <property type="evidence" value="ECO:0007669"/>
    <property type="project" value="InterPro"/>
</dbReference>
<accession>A0A031MI62</accession>
<dbReference type="Proteomes" id="UP000186599">
    <property type="component" value="Unassembled WGS sequence"/>
</dbReference>
<dbReference type="Proteomes" id="UP000186904">
    <property type="component" value="Unassembled WGS sequence"/>
</dbReference>
<dbReference type="InterPro" id="IPR039013">
    <property type="entry name" value="YgiF"/>
</dbReference>
<dbReference type="RefSeq" id="WP_036989257.1">
    <property type="nucleotide sequence ID" value="NZ_FOGN01000001.1"/>
</dbReference>
<dbReference type="InterPro" id="IPR023577">
    <property type="entry name" value="CYTH_domain"/>
</dbReference>
<dbReference type="OrthoDB" id="3034217at2"/>
<dbReference type="InterPro" id="IPR033469">
    <property type="entry name" value="CYTH-like_dom_sf"/>
</dbReference>
<dbReference type="Pfam" id="PF01928">
    <property type="entry name" value="CYTH"/>
    <property type="match status" value="1"/>
</dbReference>
<evidence type="ECO:0000313" key="7">
    <source>
        <dbReference type="Proteomes" id="UP000305198"/>
    </source>
</evidence>
<dbReference type="PANTHER" id="PTHR39569:SF1">
    <property type="entry name" value="INORGANIC TRIPHOSPHATASE"/>
    <property type="match status" value="1"/>
</dbReference>
<evidence type="ECO:0000259" key="1">
    <source>
        <dbReference type="PROSITE" id="PS51707"/>
    </source>
</evidence>
<evidence type="ECO:0000313" key="2">
    <source>
        <dbReference type="EMBL" id="SER42151.1"/>
    </source>
</evidence>
<dbReference type="Proteomes" id="UP000305198">
    <property type="component" value="Unassembled WGS sequence"/>
</dbReference>
<gene>
    <name evidence="4" type="ORF">FA869_04190</name>
    <name evidence="3" type="ORF">SAMN04487855_1112</name>
    <name evidence="2" type="ORF">SAMN05216589_0512</name>
</gene>
<evidence type="ECO:0000313" key="6">
    <source>
        <dbReference type="Proteomes" id="UP000186904"/>
    </source>
</evidence>
<dbReference type="SMART" id="SM01118">
    <property type="entry name" value="CYTH"/>
    <property type="match status" value="1"/>
</dbReference>
<dbReference type="GO" id="GO:0046872">
    <property type="term" value="F:metal ion binding"/>
    <property type="evidence" value="ECO:0007669"/>
    <property type="project" value="TreeGrafter"/>
</dbReference>
<protein>
    <submittedName>
        <fullName evidence="2">Adenylate cyclase</fullName>
    </submittedName>
    <submittedName>
        <fullName evidence="3 4">Inorganic triphosphatase</fullName>
    </submittedName>
</protein>
<dbReference type="CDD" id="cd07756">
    <property type="entry name" value="CYTH-like_Pase_CHAD"/>
    <property type="match status" value="1"/>
</dbReference>
<dbReference type="AlphaFoldDB" id="A0A031MI62"/>
<dbReference type="Gene3D" id="2.40.320.10">
    <property type="entry name" value="Hypothetical Protein Pfu-838710-001"/>
    <property type="match status" value="1"/>
</dbReference>
<dbReference type="PROSITE" id="PS51707">
    <property type="entry name" value="CYTH"/>
    <property type="match status" value="1"/>
</dbReference>
<dbReference type="EMBL" id="FOGN01000001">
    <property type="protein sequence ID" value="SER42151.1"/>
    <property type="molecule type" value="Genomic_DNA"/>
</dbReference>